<evidence type="ECO:0000259" key="7">
    <source>
        <dbReference type="SMART" id="SM00829"/>
    </source>
</evidence>
<dbReference type="CDD" id="cd05283">
    <property type="entry name" value="CAD1"/>
    <property type="match status" value="1"/>
</dbReference>
<dbReference type="PANTHER" id="PTHR42683">
    <property type="entry name" value="ALDEHYDE REDUCTASE"/>
    <property type="match status" value="1"/>
</dbReference>
<evidence type="ECO:0000256" key="2">
    <source>
        <dbReference type="ARBA" id="ARBA00022723"/>
    </source>
</evidence>
<dbReference type="InterPro" id="IPR047109">
    <property type="entry name" value="CAD-like"/>
</dbReference>
<dbReference type="AlphaFoldDB" id="A0A1G4W8L4"/>
<dbReference type="Gene3D" id="3.40.50.720">
    <property type="entry name" value="NAD(P)-binding Rossmann-like Domain"/>
    <property type="match status" value="1"/>
</dbReference>
<dbReference type="InterPro" id="IPR011032">
    <property type="entry name" value="GroES-like_sf"/>
</dbReference>
<keyword evidence="4" id="KW-0560">Oxidoreductase</keyword>
<comment type="cofactor">
    <cofactor evidence="1 5">
        <name>Zn(2+)</name>
        <dbReference type="ChEBI" id="CHEBI:29105"/>
    </cofactor>
</comment>
<dbReference type="GO" id="GO:0008106">
    <property type="term" value="F:alcohol dehydrogenase (NADP+) activity"/>
    <property type="evidence" value="ECO:0007669"/>
    <property type="project" value="UniProtKB-ARBA"/>
</dbReference>
<dbReference type="InterPro" id="IPR002328">
    <property type="entry name" value="ADH_Zn_CS"/>
</dbReference>
<sequence length="352" mass="37928">METTNVKAFGTHAADAPLIQMSIERRDVTAKDIEIEILYCGVCHSDLHTARNDWGFTVYPTVPGHEIVGKVTKVGSEVTKLKVGDFAAVGCLVDSCRTCSSCAQDLEQYCLNGWVGTYNSEDKHLGGMTLGGYSEKVVVEEHFVLKVPSNLDLAATAPLLCAGITTWSPLRHWNVGKGSKVAVIGLGGLGHMAIKLAKGLGAEVTLFSRTPNKEKDALSLGADAVIISTDEAQMNSVSGKFDVIIDTVPYVHDVNPYIGTLTISGTLVVVGYLGGLAPLLHTVPMIMGRRAVAGSLIGGIAETQEMLDFCGKHNIVSEIEVIKMQDINQAYERMLKSDVRYRFVIDMASLKR</sequence>
<dbReference type="SMART" id="SM00829">
    <property type="entry name" value="PKS_ER"/>
    <property type="match status" value="1"/>
</dbReference>
<dbReference type="InterPro" id="IPR013149">
    <property type="entry name" value="ADH-like_C"/>
</dbReference>
<dbReference type="STRING" id="329186.SAMN02927925_02706"/>
<feature type="transmembrane region" description="Helical" evidence="6">
    <location>
        <begin position="257"/>
        <end position="280"/>
    </location>
</feature>
<gene>
    <name evidence="8" type="ORF">SAMN02927925_02706</name>
</gene>
<dbReference type="Pfam" id="PF00107">
    <property type="entry name" value="ADH_zinc_N"/>
    <property type="match status" value="1"/>
</dbReference>
<dbReference type="InterPro" id="IPR020843">
    <property type="entry name" value="ER"/>
</dbReference>
<dbReference type="Pfam" id="PF08240">
    <property type="entry name" value="ADH_N"/>
    <property type="match status" value="1"/>
</dbReference>
<dbReference type="InterPro" id="IPR013154">
    <property type="entry name" value="ADH-like_N"/>
</dbReference>
<evidence type="ECO:0000313" key="9">
    <source>
        <dbReference type="Proteomes" id="UP000182124"/>
    </source>
</evidence>
<dbReference type="FunFam" id="3.40.50.720:FF:000022">
    <property type="entry name" value="Cinnamyl alcohol dehydrogenase"/>
    <property type="match status" value="1"/>
</dbReference>
<name>A0A1G4W8L4_9FLAO</name>
<feature type="domain" description="Enoyl reductase (ER)" evidence="7">
    <location>
        <begin position="10"/>
        <end position="345"/>
    </location>
</feature>
<organism evidence="8 9">
    <name type="scientific">Flavobacterium saliperosum</name>
    <dbReference type="NCBI Taxonomy" id="329186"/>
    <lineage>
        <taxon>Bacteria</taxon>
        <taxon>Pseudomonadati</taxon>
        <taxon>Bacteroidota</taxon>
        <taxon>Flavobacteriia</taxon>
        <taxon>Flavobacteriales</taxon>
        <taxon>Flavobacteriaceae</taxon>
        <taxon>Flavobacterium</taxon>
    </lineage>
</organism>
<keyword evidence="6" id="KW-0472">Membrane</keyword>
<dbReference type="EMBL" id="FMTY01000010">
    <property type="protein sequence ID" value="SCX18592.1"/>
    <property type="molecule type" value="Genomic_DNA"/>
</dbReference>
<dbReference type="PROSITE" id="PS00059">
    <property type="entry name" value="ADH_ZINC"/>
    <property type="match status" value="1"/>
</dbReference>
<dbReference type="RefSeq" id="WP_023577587.1">
    <property type="nucleotide sequence ID" value="NZ_CBCSBQ010000021.1"/>
</dbReference>
<dbReference type="InterPro" id="IPR029752">
    <property type="entry name" value="D-isomer_DH_CS1"/>
</dbReference>
<dbReference type="PROSITE" id="PS00065">
    <property type="entry name" value="D_2_HYDROXYACID_DH_1"/>
    <property type="match status" value="1"/>
</dbReference>
<dbReference type="GO" id="GO:0008270">
    <property type="term" value="F:zinc ion binding"/>
    <property type="evidence" value="ECO:0007669"/>
    <property type="project" value="InterPro"/>
</dbReference>
<evidence type="ECO:0000256" key="3">
    <source>
        <dbReference type="ARBA" id="ARBA00022833"/>
    </source>
</evidence>
<keyword evidence="3 5" id="KW-0862">Zinc</keyword>
<accession>A0A1G4W8L4</accession>
<reference evidence="8 9" key="1">
    <citation type="submission" date="2016-10" db="EMBL/GenBank/DDBJ databases">
        <authorList>
            <person name="de Groot N.N."/>
        </authorList>
    </citation>
    <scope>NUCLEOTIDE SEQUENCE [LARGE SCALE GENOMIC DNA]</scope>
    <source>
        <strain evidence="8 9">CGMCC 1.3801</strain>
    </source>
</reference>
<keyword evidence="6" id="KW-1133">Transmembrane helix</keyword>
<dbReference type="Proteomes" id="UP000182124">
    <property type="component" value="Unassembled WGS sequence"/>
</dbReference>
<proteinExistence type="inferred from homology"/>
<keyword evidence="6" id="KW-0812">Transmembrane</keyword>
<dbReference type="SUPFAM" id="SSF50129">
    <property type="entry name" value="GroES-like"/>
    <property type="match status" value="1"/>
</dbReference>
<evidence type="ECO:0000256" key="4">
    <source>
        <dbReference type="ARBA" id="ARBA00023002"/>
    </source>
</evidence>
<evidence type="ECO:0000313" key="8">
    <source>
        <dbReference type="EMBL" id="SCX18592.1"/>
    </source>
</evidence>
<dbReference type="Gene3D" id="3.90.180.10">
    <property type="entry name" value="Medium-chain alcohol dehydrogenases, catalytic domain"/>
    <property type="match status" value="1"/>
</dbReference>
<evidence type="ECO:0000256" key="1">
    <source>
        <dbReference type="ARBA" id="ARBA00001947"/>
    </source>
</evidence>
<comment type="similarity">
    <text evidence="5">Belongs to the zinc-containing alcohol dehydrogenase family.</text>
</comment>
<dbReference type="SUPFAM" id="SSF51735">
    <property type="entry name" value="NAD(P)-binding Rossmann-fold domains"/>
    <property type="match status" value="1"/>
</dbReference>
<dbReference type="InterPro" id="IPR036291">
    <property type="entry name" value="NAD(P)-bd_dom_sf"/>
</dbReference>
<evidence type="ECO:0000256" key="6">
    <source>
        <dbReference type="SAM" id="Phobius"/>
    </source>
</evidence>
<evidence type="ECO:0000256" key="5">
    <source>
        <dbReference type="RuleBase" id="RU361277"/>
    </source>
</evidence>
<keyword evidence="2 5" id="KW-0479">Metal-binding</keyword>
<dbReference type="eggNOG" id="COG1064">
    <property type="taxonomic scope" value="Bacteria"/>
</dbReference>
<protein>
    <submittedName>
        <fullName evidence="8">Uncharacterized zinc-type alcohol dehydrogenase-like protein</fullName>
    </submittedName>
</protein>